<dbReference type="CDD" id="cd00812">
    <property type="entry name" value="LeuRS_core"/>
    <property type="match status" value="1"/>
</dbReference>
<evidence type="ECO:0000256" key="8">
    <source>
        <dbReference type="ARBA" id="ARBA00023146"/>
    </source>
</evidence>
<accession>A0ABU2CPE7</accession>
<evidence type="ECO:0000259" key="13">
    <source>
        <dbReference type="Pfam" id="PF00133"/>
    </source>
</evidence>
<dbReference type="InterPro" id="IPR002302">
    <property type="entry name" value="Leu-tRNA-ligase"/>
</dbReference>
<reference evidence="15 16" key="1">
    <citation type="submission" date="2023-07" db="EMBL/GenBank/DDBJ databases">
        <title>Sequencing the genomes of 1000 actinobacteria strains.</title>
        <authorList>
            <person name="Klenk H.-P."/>
        </authorList>
    </citation>
    <scope>NUCLEOTIDE SEQUENCE [LARGE SCALE GENOMIC DNA]</scope>
    <source>
        <strain evidence="15 16">DSM 45554</strain>
    </source>
</reference>
<dbReference type="InterPro" id="IPR009080">
    <property type="entry name" value="tRNAsynth_Ia_anticodon-bd"/>
</dbReference>
<dbReference type="InterPro" id="IPR014729">
    <property type="entry name" value="Rossmann-like_a/b/a_fold"/>
</dbReference>
<dbReference type="Gene3D" id="1.10.730.10">
    <property type="entry name" value="Isoleucyl-tRNA Synthetase, Domain 1"/>
    <property type="match status" value="1"/>
</dbReference>
<dbReference type="InterPro" id="IPR001412">
    <property type="entry name" value="aa-tRNA-synth_I_CS"/>
</dbReference>
<feature type="domain" description="Aminoacyl-tRNA synthetase class Ia" evidence="13">
    <location>
        <begin position="37"/>
        <end position="435"/>
    </location>
</feature>
<dbReference type="EC" id="6.1.1.4" evidence="2"/>
<dbReference type="InterPro" id="IPR002300">
    <property type="entry name" value="aa-tRNA-synth_Ia"/>
</dbReference>
<dbReference type="Gene3D" id="3.40.50.620">
    <property type="entry name" value="HUPs"/>
    <property type="match status" value="1"/>
</dbReference>
<evidence type="ECO:0000313" key="15">
    <source>
        <dbReference type="EMBL" id="MDR7383215.1"/>
    </source>
</evidence>
<keyword evidence="6 11" id="KW-0067">ATP-binding</keyword>
<dbReference type="PANTHER" id="PTHR43740">
    <property type="entry name" value="LEUCYL-TRNA SYNTHETASE"/>
    <property type="match status" value="1"/>
</dbReference>
<dbReference type="PROSITE" id="PS00178">
    <property type="entry name" value="AA_TRNA_LIGASE_I"/>
    <property type="match status" value="1"/>
</dbReference>
<evidence type="ECO:0000256" key="5">
    <source>
        <dbReference type="ARBA" id="ARBA00022741"/>
    </source>
</evidence>
<evidence type="ECO:0000256" key="6">
    <source>
        <dbReference type="ARBA" id="ARBA00022840"/>
    </source>
</evidence>
<evidence type="ECO:0000256" key="7">
    <source>
        <dbReference type="ARBA" id="ARBA00022917"/>
    </source>
</evidence>
<evidence type="ECO:0000259" key="14">
    <source>
        <dbReference type="Pfam" id="PF08264"/>
    </source>
</evidence>
<evidence type="ECO:0000256" key="2">
    <source>
        <dbReference type="ARBA" id="ARBA00013164"/>
    </source>
</evidence>
<dbReference type="PRINTS" id="PR00985">
    <property type="entry name" value="TRNASYNTHLEU"/>
</dbReference>
<dbReference type="Proteomes" id="UP001183585">
    <property type="component" value="Unassembled WGS sequence"/>
</dbReference>
<dbReference type="PANTHER" id="PTHR43740:SF2">
    <property type="entry name" value="LEUCINE--TRNA LIGASE, MITOCHONDRIAL"/>
    <property type="match status" value="1"/>
</dbReference>
<comment type="catalytic activity">
    <reaction evidence="10">
        <text>tRNA(Leu) + L-leucine + ATP = L-leucyl-tRNA(Leu) + AMP + diphosphate</text>
        <dbReference type="Rhea" id="RHEA:11688"/>
        <dbReference type="Rhea" id="RHEA-COMP:9613"/>
        <dbReference type="Rhea" id="RHEA-COMP:9622"/>
        <dbReference type="ChEBI" id="CHEBI:30616"/>
        <dbReference type="ChEBI" id="CHEBI:33019"/>
        <dbReference type="ChEBI" id="CHEBI:57427"/>
        <dbReference type="ChEBI" id="CHEBI:78442"/>
        <dbReference type="ChEBI" id="CHEBI:78494"/>
        <dbReference type="ChEBI" id="CHEBI:456215"/>
        <dbReference type="EC" id="6.1.1.4"/>
    </reaction>
</comment>
<proteinExistence type="inferred from homology"/>
<feature type="domain" description="Methionyl/Valyl/Leucyl/Isoleucyl-tRNA synthetase anticodon-binding" evidence="14">
    <location>
        <begin position="471"/>
        <end position="588"/>
    </location>
</feature>
<dbReference type="InterPro" id="IPR013155">
    <property type="entry name" value="M/V/L/I-tRNA-synth_anticd-bd"/>
</dbReference>
<keyword evidence="4 11" id="KW-0436">Ligase</keyword>
<protein>
    <recommendedName>
        <fullName evidence="2">leucine--tRNA ligase</fullName>
        <ecNumber evidence="2">6.1.1.4</ecNumber>
    </recommendedName>
    <alternativeName>
        <fullName evidence="9">Leucyl-tRNA synthetase</fullName>
    </alternativeName>
</protein>
<dbReference type="RefSeq" id="WP_274992040.1">
    <property type="nucleotide sequence ID" value="NZ_JAJQQP010000001.1"/>
</dbReference>
<keyword evidence="3" id="KW-0963">Cytoplasm</keyword>
<name>A0ABU2CPE7_9MICO</name>
<dbReference type="EMBL" id="JAVDYE010000001">
    <property type="protein sequence ID" value="MDR7383215.1"/>
    <property type="molecule type" value="Genomic_DNA"/>
</dbReference>
<evidence type="ECO:0000256" key="4">
    <source>
        <dbReference type="ARBA" id="ARBA00022598"/>
    </source>
</evidence>
<evidence type="ECO:0000256" key="12">
    <source>
        <dbReference type="SAM" id="MobiDB-lite"/>
    </source>
</evidence>
<gene>
    <name evidence="15" type="ORF">J2S48_002730</name>
</gene>
<evidence type="ECO:0000256" key="10">
    <source>
        <dbReference type="ARBA" id="ARBA00047469"/>
    </source>
</evidence>
<comment type="caution">
    <text evidence="15">The sequence shown here is derived from an EMBL/GenBank/DDBJ whole genome shotgun (WGS) entry which is preliminary data.</text>
</comment>
<sequence length="638" mass="70636">MSQQQRTTGPAGDGPAGDRLFEASDDGVRPRRYLLTMFPYPSGDLHMGHAEVFAITDVVARYWRAKGFDVLNPVGWDSFGLPAENAAIRRGEHPAVFTEANIATQAASIRRYGVSFDWSRRLHTHEPGYYRWTQWLFARMYQQGLAYRAAAEVNWCPRDRTVLANEQVVDGVCERCGTTVVRRVLTQWFFRITAYADRLLDDMTLLEPGWPPHVLAMQRNWIGRQEGPDGVRYRLHDWLVSRQRYWGAPVPVVHCPGCGEVLVPDDQLPVELPHLEGDQLVPGDVSPLAGAHDWVRTTCPRCGGPAERDTDTMDTFVDSSWYFLRYLSPGYEGGPFRPEDAARWMPAALYVGGVEHATMHLLYARFVTKVLYDMGLVPSSEPYARLMNQGQVVNQGKAMSKSLGNGVDLTAELDRHGVDAVRLAMLFAGPPEDDVDWADVSPEAMRKFLGRVLRLVPAVEGSTSGSDGLRRAVHRTVHDIDGLVEAGRFNVAVARLMELVGEVRRRLSDGGAGARPAASHEAIEAVAVLLSLFAPQTAQELWKSLGHATPVAAQPWPVVDPALLVTSEVVAVVQVDGKVRDRLTVPADVTTADLERAALARPAVARARGDRTVRRVVVRPPHLVNVVLGEVKRPTREL</sequence>
<dbReference type="GO" id="GO:0004823">
    <property type="term" value="F:leucine-tRNA ligase activity"/>
    <property type="evidence" value="ECO:0007669"/>
    <property type="project" value="UniProtKB-EC"/>
</dbReference>
<evidence type="ECO:0000256" key="3">
    <source>
        <dbReference type="ARBA" id="ARBA00022490"/>
    </source>
</evidence>
<keyword evidence="8 11" id="KW-0030">Aminoacyl-tRNA synthetase</keyword>
<dbReference type="Pfam" id="PF08264">
    <property type="entry name" value="Anticodon_1"/>
    <property type="match status" value="1"/>
</dbReference>
<evidence type="ECO:0000256" key="9">
    <source>
        <dbReference type="ARBA" id="ARBA00030520"/>
    </source>
</evidence>
<dbReference type="Pfam" id="PF00133">
    <property type="entry name" value="tRNA-synt_1"/>
    <property type="match status" value="1"/>
</dbReference>
<organism evidence="15 16">
    <name type="scientific">Promicromonospora iranensis</name>
    <dbReference type="NCBI Taxonomy" id="1105144"/>
    <lineage>
        <taxon>Bacteria</taxon>
        <taxon>Bacillati</taxon>
        <taxon>Actinomycetota</taxon>
        <taxon>Actinomycetes</taxon>
        <taxon>Micrococcales</taxon>
        <taxon>Promicromonosporaceae</taxon>
        <taxon>Promicromonospora</taxon>
    </lineage>
</organism>
<keyword evidence="5 11" id="KW-0547">Nucleotide-binding</keyword>
<feature type="region of interest" description="Disordered" evidence="12">
    <location>
        <begin position="1"/>
        <end position="23"/>
    </location>
</feature>
<evidence type="ECO:0000256" key="1">
    <source>
        <dbReference type="ARBA" id="ARBA00005594"/>
    </source>
</evidence>
<dbReference type="SUPFAM" id="SSF47323">
    <property type="entry name" value="Anticodon-binding domain of a subclass of class I aminoacyl-tRNA synthetases"/>
    <property type="match status" value="1"/>
</dbReference>
<keyword evidence="16" id="KW-1185">Reference proteome</keyword>
<evidence type="ECO:0000256" key="11">
    <source>
        <dbReference type="RuleBase" id="RU363035"/>
    </source>
</evidence>
<evidence type="ECO:0000313" key="16">
    <source>
        <dbReference type="Proteomes" id="UP001183585"/>
    </source>
</evidence>
<comment type="similarity">
    <text evidence="1 11">Belongs to the class-I aminoacyl-tRNA synthetase family.</text>
</comment>
<keyword evidence="7 11" id="KW-0648">Protein biosynthesis</keyword>
<dbReference type="SUPFAM" id="SSF52374">
    <property type="entry name" value="Nucleotidylyl transferase"/>
    <property type="match status" value="1"/>
</dbReference>